<feature type="repeat" description="WD" evidence="1">
    <location>
        <begin position="459"/>
        <end position="502"/>
    </location>
</feature>
<dbReference type="GO" id="GO:0005737">
    <property type="term" value="C:cytoplasm"/>
    <property type="evidence" value="ECO:0007669"/>
    <property type="project" value="TreeGrafter"/>
</dbReference>
<protein>
    <submittedName>
        <fullName evidence="3">7063_t:CDS:1</fullName>
    </submittedName>
</protein>
<dbReference type="InterPro" id="IPR049916">
    <property type="entry name" value="WDR72-like"/>
</dbReference>
<feature type="repeat" description="WD" evidence="1">
    <location>
        <begin position="1088"/>
        <end position="1123"/>
    </location>
</feature>
<evidence type="ECO:0000256" key="2">
    <source>
        <dbReference type="SAM" id="MobiDB-lite"/>
    </source>
</evidence>
<dbReference type="InterPro" id="IPR001680">
    <property type="entry name" value="WD40_rpt"/>
</dbReference>
<gene>
    <name evidence="3" type="ORF">DEBURN_LOCUS64</name>
</gene>
<dbReference type="Gene3D" id="2.130.10.10">
    <property type="entry name" value="YVTN repeat-like/Quinoprotein amine dehydrogenase"/>
    <property type="match status" value="3"/>
</dbReference>
<dbReference type="PROSITE" id="PS50294">
    <property type="entry name" value="WD_REPEATS_REGION"/>
    <property type="match status" value="1"/>
</dbReference>
<dbReference type="PANTHER" id="PTHR44099:SF4">
    <property type="entry name" value="RABCONNECTIN-3B, ISOFORM A"/>
    <property type="match status" value="1"/>
</dbReference>
<dbReference type="PROSITE" id="PS50082">
    <property type="entry name" value="WD_REPEATS_2"/>
    <property type="match status" value="2"/>
</dbReference>
<name>A0A9N8YLS8_9GLOM</name>
<keyword evidence="4" id="KW-1185">Reference proteome</keyword>
<dbReference type="InterPro" id="IPR015943">
    <property type="entry name" value="WD40/YVTN_repeat-like_dom_sf"/>
</dbReference>
<feature type="compositionally biased region" description="Low complexity" evidence="2">
    <location>
        <begin position="690"/>
        <end position="705"/>
    </location>
</feature>
<feature type="region of interest" description="Disordered" evidence="2">
    <location>
        <begin position="686"/>
        <end position="706"/>
    </location>
</feature>
<dbReference type="SMART" id="SM00320">
    <property type="entry name" value="WD40"/>
    <property type="match status" value="7"/>
</dbReference>
<dbReference type="AlphaFoldDB" id="A0A9N8YLS8"/>
<dbReference type="InterPro" id="IPR036322">
    <property type="entry name" value="WD40_repeat_dom_sf"/>
</dbReference>
<dbReference type="EMBL" id="CAJVPK010000002">
    <property type="protein sequence ID" value="CAG8432736.1"/>
    <property type="molecule type" value="Genomic_DNA"/>
</dbReference>
<dbReference type="InterPro" id="IPR016024">
    <property type="entry name" value="ARM-type_fold"/>
</dbReference>
<evidence type="ECO:0000256" key="1">
    <source>
        <dbReference type="PROSITE-ProRule" id="PRU00221"/>
    </source>
</evidence>
<dbReference type="SUPFAM" id="SSF50978">
    <property type="entry name" value="WD40 repeat-like"/>
    <property type="match status" value="3"/>
</dbReference>
<dbReference type="SUPFAM" id="SSF48371">
    <property type="entry name" value="ARM repeat"/>
    <property type="match status" value="1"/>
</dbReference>
<evidence type="ECO:0000313" key="3">
    <source>
        <dbReference type="EMBL" id="CAG8432736.1"/>
    </source>
</evidence>
<reference evidence="3" key="1">
    <citation type="submission" date="2021-06" db="EMBL/GenBank/DDBJ databases">
        <authorList>
            <person name="Kallberg Y."/>
            <person name="Tangrot J."/>
            <person name="Rosling A."/>
        </authorList>
    </citation>
    <scope>NUCLEOTIDE SEQUENCE</scope>
    <source>
        <strain evidence="3">AZ414A</strain>
    </source>
</reference>
<accession>A0A9N8YLS8</accession>
<dbReference type="Pfam" id="PF00400">
    <property type="entry name" value="WD40"/>
    <property type="match status" value="2"/>
</dbReference>
<proteinExistence type="predicted"/>
<sequence length="1228" mass="136419">MASSSLTVPLALWNHLSTAPATTLAYKEEHIVTGLKDGKIWIYRCTINDLGDLQLQHKVLCIGHKSAITALIIIESKTDGCSGNNYVIISASEDGEVMKWCLLNGRCIMCVTRAFDGIITSLKPLTAYSEPPKFLLCSGLSNEITILNCATLEIVRIWAGHNDWVTCTPFYDSDSRQIRLLTSNFNGILKVWSFDDTKKTIKKVHENVGLLDAQGGKILELISNPYDIGVIMAITKFFVIRIKIPKDESFWVNGVFLSKSRVLVSAQNGDSFVYLIPRVERRFSLENGHILTKPGLIRHSSMPNLPGTNVEKFVAPVDTRPVLLEAVNSEGKDFSSTAVVTVFANSSTDGKSTSWYLITFRNLLHGPTFSWKSLSTTIKEAEIDESNQRDVLESKWPIERYLSDIWPLNKSESPKITISVMVNDDQIAFGYDNGEIRLMPLSSIFTEDSQLYSNLVKVLKGHIGKVTCILMPNNTGHKYLVSGGEDCSIRIWSLDNGKRLASFTYHSQQITHLFEPPIETCPRIRKCVMSVAKDNSLAIISLEEMSCLYIFGGYLYPIDKIQWRTSDFFIVLYYADESAHFWQLHQIVTGPAAKELIKDNNWITSSVPSNGITFNGNNTLSSFQMNSKINNTIPLQIFNINIKQLINDIYHYHVSPFGSKMNNRTIVQTEDFDEKPNPLSKIFSWTTNGTSQSSVSTSSPSSIPEQESRAIDSSIVQVIVSALMSWNIDDSLDKICFEKLGLRKPSHNVSIGLRGANGNLSIVAPFLDDSHAVWKVSQTSTATRLLSIVGLTRSFLSMKGLEKYTSDIVSYYSTSLPETVGTKFQHSSLSFLAKYFQDSNDDIRRSARLLFSSALNSMPPAEQQSVIDYWKQFLPTVTSPDSYGTLCMARSTILLGMIGADHPKVIPKKVAKNIALSLLLLLHDDTKLSHRLAALELFEVLRTIFGFAIETDTNASKVKSIAQRVILQISSINMPLCVSTLTYDANNCNKPFEKNGYLKLISLLIRNKPLILYENLPPLVESVVKSLDPNISEMRDTVLQTTTNVLHDLVKTFPSIAFHGGSQKLAIGTLEGASIIYDLRTATRWHILEGHTKSVTAVKFSNDGRIIVSCSLEEGIVNIWNLNPGILGMITGSLTNSNKSSGNVVVGNRNGLIASAISRTEIGKGIKRGVGFKNSLSSSIKPVKSFSFNLGEDAHLSISSVLDSVYFEWATERTVKLYVKDTIMSFNL</sequence>
<dbReference type="OrthoDB" id="338622at2759"/>
<dbReference type="Proteomes" id="UP000789706">
    <property type="component" value="Unassembled WGS sequence"/>
</dbReference>
<evidence type="ECO:0000313" key="4">
    <source>
        <dbReference type="Proteomes" id="UP000789706"/>
    </source>
</evidence>
<keyword evidence="1" id="KW-0853">WD repeat</keyword>
<dbReference type="PANTHER" id="PTHR44099">
    <property type="entry name" value="RABCONNECTIN-3B, ISOFORM A"/>
    <property type="match status" value="1"/>
</dbReference>
<organism evidence="3 4">
    <name type="scientific">Diversispora eburnea</name>
    <dbReference type="NCBI Taxonomy" id="1213867"/>
    <lineage>
        <taxon>Eukaryota</taxon>
        <taxon>Fungi</taxon>
        <taxon>Fungi incertae sedis</taxon>
        <taxon>Mucoromycota</taxon>
        <taxon>Glomeromycotina</taxon>
        <taxon>Glomeromycetes</taxon>
        <taxon>Diversisporales</taxon>
        <taxon>Diversisporaceae</taxon>
        <taxon>Diversispora</taxon>
    </lineage>
</organism>
<comment type="caution">
    <text evidence="3">The sequence shown here is derived from an EMBL/GenBank/DDBJ whole genome shotgun (WGS) entry which is preliminary data.</text>
</comment>